<dbReference type="PROSITE" id="PS51384">
    <property type="entry name" value="FAD_FR"/>
    <property type="match status" value="1"/>
</dbReference>
<evidence type="ECO:0000313" key="3">
    <source>
        <dbReference type="Proteomes" id="UP000326702"/>
    </source>
</evidence>
<dbReference type="PANTHER" id="PTHR30157">
    <property type="entry name" value="FERRIC REDUCTASE, NADPH-DEPENDENT"/>
    <property type="match status" value="1"/>
</dbReference>
<dbReference type="OrthoDB" id="3291337at2"/>
<dbReference type="SUPFAM" id="SSF63380">
    <property type="entry name" value="Riboflavin synthase domain-like"/>
    <property type="match status" value="1"/>
</dbReference>
<dbReference type="Proteomes" id="UP000326702">
    <property type="component" value="Chromosome"/>
</dbReference>
<dbReference type="InterPro" id="IPR039261">
    <property type="entry name" value="FNR_nucleotide-bd"/>
</dbReference>
<gene>
    <name evidence="2" type="ORF">KDY119_01652</name>
</gene>
<feature type="domain" description="FAD-binding FR-type" evidence="1">
    <location>
        <begin position="20"/>
        <end position="151"/>
    </location>
</feature>
<accession>A0A5P9Q9L2</accession>
<dbReference type="InterPro" id="IPR013113">
    <property type="entry name" value="SIP_FAD-bd"/>
</dbReference>
<reference evidence="2 3" key="1">
    <citation type="submission" date="2019-10" db="EMBL/GenBank/DDBJ databases">
        <title>Genome sequence of Luteimicrobium xylanilyticum HY-24.</title>
        <authorList>
            <person name="Kim D.Y."/>
            <person name="Park H.-Y."/>
        </authorList>
    </citation>
    <scope>NUCLEOTIDE SEQUENCE [LARGE SCALE GENOMIC DNA]</scope>
    <source>
        <strain evidence="2 3">HY-24</strain>
    </source>
</reference>
<sequence>MSVDTATRPDVTTEPAATPWRLYDVTVARVERLSPTFLRVTFVGDDLDDFASGGLDQRIKLVLPAAEGGYRHLPRGEDWYGVWRSQPDEHRCVLRTYTVRSVRRGIPGLPAEVDVDFALHGETGPAARWALAARPGDQVVVMGPNGRHGGPYGGIEFTPGAGADTFLVVGDETAVPAVSAILEHLATRVADGHPVTGEVLLEVPCADDVLDLVVPPGVTLTWVVRDGAPHGERLVPLVRAASARILAGCAGTGEEPPEVDIDGELLWEVPVDDAGSPLAPTAPLYAWLAGEASVIRTLRRHLVRDCGIDRKAVAFMGYWRLGRAEM</sequence>
<keyword evidence="3" id="KW-1185">Reference proteome</keyword>
<dbReference type="EMBL" id="CP045529">
    <property type="protein sequence ID" value="QFU98143.1"/>
    <property type="molecule type" value="Genomic_DNA"/>
</dbReference>
<dbReference type="GO" id="GO:0016491">
    <property type="term" value="F:oxidoreductase activity"/>
    <property type="evidence" value="ECO:0007669"/>
    <property type="project" value="InterPro"/>
</dbReference>
<dbReference type="Pfam" id="PF08021">
    <property type="entry name" value="FAD_binding_9"/>
    <property type="match status" value="1"/>
</dbReference>
<dbReference type="Pfam" id="PF04954">
    <property type="entry name" value="SIP"/>
    <property type="match status" value="1"/>
</dbReference>
<organism evidence="2 3">
    <name type="scientific">Luteimicrobium xylanilyticum</name>
    <dbReference type="NCBI Taxonomy" id="1133546"/>
    <lineage>
        <taxon>Bacteria</taxon>
        <taxon>Bacillati</taxon>
        <taxon>Actinomycetota</taxon>
        <taxon>Actinomycetes</taxon>
        <taxon>Micrococcales</taxon>
        <taxon>Luteimicrobium</taxon>
    </lineage>
</organism>
<name>A0A5P9Q9L2_9MICO</name>
<dbReference type="CDD" id="cd06193">
    <property type="entry name" value="siderophore_interacting"/>
    <property type="match status" value="1"/>
</dbReference>
<dbReference type="Gene3D" id="2.40.30.10">
    <property type="entry name" value="Translation factors"/>
    <property type="match status" value="1"/>
</dbReference>
<dbReference type="InterPro" id="IPR017927">
    <property type="entry name" value="FAD-bd_FR_type"/>
</dbReference>
<evidence type="ECO:0000259" key="1">
    <source>
        <dbReference type="PROSITE" id="PS51384"/>
    </source>
</evidence>
<dbReference type="AlphaFoldDB" id="A0A5P9Q9L2"/>
<dbReference type="KEGG" id="lxl:KDY119_01652"/>
<dbReference type="RefSeq" id="WP_036950410.1">
    <property type="nucleotide sequence ID" value="NZ_BAABIH010000027.1"/>
</dbReference>
<dbReference type="InterPro" id="IPR007037">
    <property type="entry name" value="SIP_rossman_dom"/>
</dbReference>
<proteinExistence type="predicted"/>
<dbReference type="InterPro" id="IPR039374">
    <property type="entry name" value="SIP_fam"/>
</dbReference>
<dbReference type="PANTHER" id="PTHR30157:SF0">
    <property type="entry name" value="NADPH-DEPENDENT FERRIC-CHELATE REDUCTASE"/>
    <property type="match status" value="1"/>
</dbReference>
<protein>
    <submittedName>
        <fullName evidence="2">Iron-chelate-transporting ATPase</fullName>
    </submittedName>
</protein>
<evidence type="ECO:0000313" key="2">
    <source>
        <dbReference type="EMBL" id="QFU98143.1"/>
    </source>
</evidence>
<dbReference type="InterPro" id="IPR017938">
    <property type="entry name" value="Riboflavin_synthase-like_b-brl"/>
</dbReference>
<dbReference type="Gene3D" id="3.40.50.80">
    <property type="entry name" value="Nucleotide-binding domain of ferredoxin-NADP reductase (FNR) module"/>
    <property type="match status" value="1"/>
</dbReference>